<dbReference type="PANTHER" id="PTHR37984">
    <property type="entry name" value="PROTEIN CBG26694"/>
    <property type="match status" value="1"/>
</dbReference>
<evidence type="ECO:0000313" key="3">
    <source>
        <dbReference type="Proteomes" id="UP000325315"/>
    </source>
</evidence>
<feature type="domain" description="Integrase zinc-binding" evidence="1">
    <location>
        <begin position="117"/>
        <end position="157"/>
    </location>
</feature>
<dbReference type="AlphaFoldDB" id="A0A5B6WHE7"/>
<dbReference type="InterPro" id="IPR041588">
    <property type="entry name" value="Integrase_H2C2"/>
</dbReference>
<dbReference type="Proteomes" id="UP000325315">
    <property type="component" value="Unassembled WGS sequence"/>
</dbReference>
<comment type="caution">
    <text evidence="2">The sequence shown here is derived from an EMBL/GenBank/DDBJ whole genome shotgun (WGS) entry which is preliminary data.</text>
</comment>
<dbReference type="GO" id="GO:0003964">
    <property type="term" value="F:RNA-directed DNA polymerase activity"/>
    <property type="evidence" value="ECO:0007669"/>
    <property type="project" value="UniProtKB-KW"/>
</dbReference>
<reference evidence="3" key="1">
    <citation type="journal article" date="2019" name="Plant Biotechnol. J.">
        <title>Genome sequencing of the Australian wild diploid species Gossypium australe highlights disease resistance and delayed gland morphogenesis.</title>
        <authorList>
            <person name="Cai Y."/>
            <person name="Cai X."/>
            <person name="Wang Q."/>
            <person name="Wang P."/>
            <person name="Zhang Y."/>
            <person name="Cai C."/>
            <person name="Xu Y."/>
            <person name="Wang K."/>
            <person name="Zhou Z."/>
            <person name="Wang C."/>
            <person name="Geng S."/>
            <person name="Li B."/>
            <person name="Dong Q."/>
            <person name="Hou Y."/>
            <person name="Wang H."/>
            <person name="Ai P."/>
            <person name="Liu Z."/>
            <person name="Yi F."/>
            <person name="Sun M."/>
            <person name="An G."/>
            <person name="Cheng J."/>
            <person name="Zhang Y."/>
            <person name="Shi Q."/>
            <person name="Xie Y."/>
            <person name="Shi X."/>
            <person name="Chang Y."/>
            <person name="Huang F."/>
            <person name="Chen Y."/>
            <person name="Hong S."/>
            <person name="Mi L."/>
            <person name="Sun Q."/>
            <person name="Zhang L."/>
            <person name="Zhou B."/>
            <person name="Peng R."/>
            <person name="Zhang X."/>
            <person name="Liu F."/>
        </authorList>
    </citation>
    <scope>NUCLEOTIDE SEQUENCE [LARGE SCALE GENOMIC DNA]</scope>
    <source>
        <strain evidence="3">cv. PA1801</strain>
    </source>
</reference>
<name>A0A5B6WHE7_9ROSI</name>
<protein>
    <submittedName>
        <fullName evidence="2">Reverse transcriptase</fullName>
    </submittedName>
</protein>
<evidence type="ECO:0000313" key="2">
    <source>
        <dbReference type="EMBL" id="KAA3480646.1"/>
    </source>
</evidence>
<gene>
    <name evidence="2" type="ORF">EPI10_021063</name>
</gene>
<proteinExistence type="predicted"/>
<evidence type="ECO:0000259" key="1">
    <source>
        <dbReference type="Pfam" id="PF17921"/>
    </source>
</evidence>
<keyword evidence="2" id="KW-0548">Nucleotidyltransferase</keyword>
<sequence length="157" mass="18373">MRELVLALLDYLKPYEKKLSPKQAHRRVFLAKFDFTMEYKPRCGNTMVDVLSEKMEFAAISQPTGSLLELIQDGLSHDPTAKSLIKLSNEGKTRRFLLDRELLYTHGHHLYVTYYAKLRKEVMKECHDSRWAGHLGMHCTLALLKDQYYWPHMGDDV</sequence>
<dbReference type="Gene3D" id="1.10.340.70">
    <property type="match status" value="1"/>
</dbReference>
<dbReference type="Pfam" id="PF17921">
    <property type="entry name" value="Integrase_H2C2"/>
    <property type="match status" value="1"/>
</dbReference>
<accession>A0A5B6WHE7</accession>
<keyword evidence="2" id="KW-0808">Transferase</keyword>
<keyword evidence="3" id="KW-1185">Reference proteome</keyword>
<dbReference type="InterPro" id="IPR050951">
    <property type="entry name" value="Retrovirus_Pol_polyprotein"/>
</dbReference>
<keyword evidence="2" id="KW-0695">RNA-directed DNA polymerase</keyword>
<organism evidence="2 3">
    <name type="scientific">Gossypium australe</name>
    <dbReference type="NCBI Taxonomy" id="47621"/>
    <lineage>
        <taxon>Eukaryota</taxon>
        <taxon>Viridiplantae</taxon>
        <taxon>Streptophyta</taxon>
        <taxon>Embryophyta</taxon>
        <taxon>Tracheophyta</taxon>
        <taxon>Spermatophyta</taxon>
        <taxon>Magnoliopsida</taxon>
        <taxon>eudicotyledons</taxon>
        <taxon>Gunneridae</taxon>
        <taxon>Pentapetalae</taxon>
        <taxon>rosids</taxon>
        <taxon>malvids</taxon>
        <taxon>Malvales</taxon>
        <taxon>Malvaceae</taxon>
        <taxon>Malvoideae</taxon>
        <taxon>Gossypium</taxon>
    </lineage>
</organism>
<dbReference type="OrthoDB" id="1000633at2759"/>
<dbReference type="PANTHER" id="PTHR37984:SF5">
    <property type="entry name" value="PROTEIN NYNRIN-LIKE"/>
    <property type="match status" value="1"/>
</dbReference>
<dbReference type="EMBL" id="SMMG02000003">
    <property type="protein sequence ID" value="KAA3480646.1"/>
    <property type="molecule type" value="Genomic_DNA"/>
</dbReference>